<comment type="caution">
    <text evidence="1">The sequence shown here is derived from an EMBL/GenBank/DDBJ whole genome shotgun (WGS) entry which is preliminary data.</text>
</comment>
<organism evidence="1 2">
    <name type="scientific">Alloalcanivorax profundimaris</name>
    <dbReference type="NCBI Taxonomy" id="2735259"/>
    <lineage>
        <taxon>Bacteria</taxon>
        <taxon>Pseudomonadati</taxon>
        <taxon>Pseudomonadota</taxon>
        <taxon>Gammaproteobacteria</taxon>
        <taxon>Oceanospirillales</taxon>
        <taxon>Alcanivoracaceae</taxon>
        <taxon>Alloalcanivorax</taxon>
    </lineage>
</organism>
<dbReference type="Proteomes" id="UP000662703">
    <property type="component" value="Unassembled WGS sequence"/>
</dbReference>
<reference evidence="1 2" key="1">
    <citation type="submission" date="2012-09" db="EMBL/GenBank/DDBJ databases">
        <title>Genome Sequence of alkane-degrading Bacterium Alcanivorax sp. 521-1.</title>
        <authorList>
            <person name="Lai Q."/>
            <person name="Shao Z."/>
        </authorList>
    </citation>
    <scope>NUCLEOTIDE SEQUENCE [LARGE SCALE GENOMIC DNA]</scope>
    <source>
        <strain evidence="1 2">521-1</strain>
    </source>
</reference>
<dbReference type="EMBL" id="ARXX01000112">
    <property type="protein sequence ID" value="MBF5058467.1"/>
    <property type="molecule type" value="Genomic_DNA"/>
</dbReference>
<sequence>MRLAPSSLRGRLLLGLGLGLSVLWLGLALWLHHEVRDRVAAVLDERLAASARMVASLVDAGAAAP</sequence>
<evidence type="ECO:0000313" key="1">
    <source>
        <dbReference type="EMBL" id="MBF5058467.1"/>
    </source>
</evidence>
<evidence type="ECO:0000313" key="2">
    <source>
        <dbReference type="Proteomes" id="UP000662703"/>
    </source>
</evidence>
<name>A0ABS0AWF8_9GAMM</name>
<accession>A0ABS0AWF8</accession>
<keyword evidence="2" id="KW-1185">Reference proteome</keyword>
<feature type="non-terminal residue" evidence="1">
    <location>
        <position position="65"/>
    </location>
</feature>
<gene>
    <name evidence="1" type="ORF">Y5W_03761</name>
</gene>
<proteinExistence type="predicted"/>
<protein>
    <submittedName>
        <fullName evidence="1">Periplasmic sensor signal transduction</fullName>
    </submittedName>
</protein>